<dbReference type="PANTHER" id="PTHR14931">
    <property type="entry name" value="GENE 340-RELATED"/>
    <property type="match status" value="1"/>
</dbReference>
<proteinExistence type="predicted"/>
<feature type="region of interest" description="Disordered" evidence="1">
    <location>
        <begin position="922"/>
        <end position="994"/>
    </location>
</feature>
<organism evidence="2 3">
    <name type="scientific">Chanos chanos</name>
    <name type="common">Milkfish</name>
    <name type="synonym">Mugil chanos</name>
    <dbReference type="NCBI Taxonomy" id="29144"/>
    <lineage>
        <taxon>Eukaryota</taxon>
        <taxon>Metazoa</taxon>
        <taxon>Chordata</taxon>
        <taxon>Craniata</taxon>
        <taxon>Vertebrata</taxon>
        <taxon>Euteleostomi</taxon>
        <taxon>Actinopterygii</taxon>
        <taxon>Neopterygii</taxon>
        <taxon>Teleostei</taxon>
        <taxon>Ostariophysi</taxon>
        <taxon>Gonorynchiformes</taxon>
        <taxon>Chanidae</taxon>
        <taxon>Chanos</taxon>
    </lineage>
</organism>
<accession>A0A6J2V8F3</accession>
<dbReference type="InParanoid" id="A0A6J2V8F3"/>
<dbReference type="Pfam" id="PF15090">
    <property type="entry name" value="DUF4553"/>
    <property type="match status" value="1"/>
</dbReference>
<dbReference type="AlphaFoldDB" id="A0A6J2V8F3"/>
<feature type="compositionally biased region" description="Polar residues" evidence="1">
    <location>
        <begin position="312"/>
        <end position="324"/>
    </location>
</feature>
<feature type="region of interest" description="Disordered" evidence="1">
    <location>
        <begin position="312"/>
        <end position="332"/>
    </location>
</feature>
<gene>
    <name evidence="3" type="primary">LOC115810310</name>
</gene>
<dbReference type="GeneID" id="115810310"/>
<feature type="compositionally biased region" description="Polar residues" evidence="1">
    <location>
        <begin position="768"/>
        <end position="789"/>
    </location>
</feature>
<feature type="compositionally biased region" description="Polar residues" evidence="1">
    <location>
        <begin position="973"/>
        <end position="982"/>
    </location>
</feature>
<name>A0A6J2V8F3_CHACN</name>
<evidence type="ECO:0000256" key="1">
    <source>
        <dbReference type="SAM" id="MobiDB-lite"/>
    </source>
</evidence>
<evidence type="ECO:0000313" key="3">
    <source>
        <dbReference type="RefSeq" id="XP_030628097.1"/>
    </source>
</evidence>
<keyword evidence="2" id="KW-1185">Reference proteome</keyword>
<sequence>MASLCRKQKCMTERRGDRQALNSWWCKFFHCVGLENILEWLSGSGLLEDLQLFKNCEPAGVSDWSFDENCVFCCLRREAVKEHLLDANSQISGSGRKPLLFEDLSSISRFEWQTEEFLNAVFSRKSDPPRFPDPHIPVVAREIMHRMVRQFAAEYTSKTSFSQASPHRNGNKDQSLVKACSVVSPPPTAAALATASASTHNPVLTRLLMDDQDSPLDLTVKKVEVEIFEQDGVLDLSTKKNRNRESVSFRTPHVSTTTPVVKGDSRDRSLAKVRGLQSASALEQVMAKLCSHHQRQIVDALGFLQTEVKAVASSSGLHPSTSKPVSEEAKTSDCCHVPLEQSSETRQSEEQVGLTASKDASDLKEAAALKNNKWVTVKCPPNTDDSVMVQGYTGPPLDLSNTHISKVLTSPLSCTDSESVSPKGLSPIKIKLRSGAASHRPLNTGTLEENLCNPSPLLQTNNGELHAEPSSVLERDGLSQSPRFKGQRIPAGHTKDTPVRPGAVQRISSAVSPISPRTARKSRRGSYLRPRDGSVCHVINDPDSNCDIVYIGKPITECQVESESRMLPRRNARKSTRGHRYIEEYWELKTVRTLAHKSAGNGSGNCPAPMPDIITLVTPKQALTKPDGVPPLNMPFTGDCMETVIQKATDKPIEREMPGDVVTAVSDEDLVVETSQTGQTQNIDQVLTCPSTASSFAGEEYNGNVPQELLTEEHFANRTPKPADLEDLNMLQVSGNEEKEPSPRQSRVDPSGDPLREPMPDDLPSVAESENQSSTAEAPSSMSLNQTEVDSTDAKSKGANVSLKEKNLLRDTQGEVQSHCVKSVTELLASKEENVQLHKTCETETSLVHSDGDKLTEEKVMITEISKEPDKEATIKETPESHEKLEKPELKQPQCAITKKGSGRRVLTSDRCLRSKVLTNFPDTAKVSSPPGVSTLEEVHSTDSQDASLKTSESKSPLKYFNSKQEEAVLPSPDNQNDAFQNESEKGLEKEVKTSENVVMDNRLRTRQKHKSVPIKAIEMDKEQQVSDKQSPKQTMTICRWFLQSTETKSLVIVKKVNTRLPSETQLCFHTSAAVPGSSHSVFPSVQAERLKKHLKKFAIASPVKSNPKSQKLIAKALARDMSVVKGKEKRELTSATRISTKPNKPYAGMTQAQIPESQKAAASVKNPASARILRKYSNMRSLSKSKETSVQGIKVIMNQQCTSGSVTRHLFL</sequence>
<dbReference type="InterPro" id="IPR028104">
    <property type="entry name" value="DUF4553"/>
</dbReference>
<feature type="compositionally biased region" description="Polar residues" evidence="1">
    <location>
        <begin position="944"/>
        <end position="955"/>
    </location>
</feature>
<feature type="compositionally biased region" description="Basic and acidic residues" evidence="1">
    <location>
        <begin position="983"/>
        <end position="994"/>
    </location>
</feature>
<dbReference type="RefSeq" id="XP_030628097.1">
    <property type="nucleotide sequence ID" value="XM_030772237.1"/>
</dbReference>
<protein>
    <submittedName>
        <fullName evidence="3">Uncharacterized protein LOC115810310</fullName>
    </submittedName>
</protein>
<reference evidence="3" key="1">
    <citation type="submission" date="2025-08" db="UniProtKB">
        <authorList>
            <consortium name="RefSeq"/>
        </authorList>
    </citation>
    <scope>IDENTIFICATION</scope>
</reference>
<feature type="region of interest" description="Disordered" evidence="1">
    <location>
        <begin position="511"/>
        <end position="530"/>
    </location>
</feature>
<dbReference type="Proteomes" id="UP000504632">
    <property type="component" value="Chromosome 4"/>
</dbReference>
<feature type="region of interest" description="Disordered" evidence="1">
    <location>
        <begin position="734"/>
        <end position="805"/>
    </location>
</feature>
<evidence type="ECO:0000313" key="2">
    <source>
        <dbReference type="Proteomes" id="UP000504632"/>
    </source>
</evidence>
<feature type="region of interest" description="Disordered" evidence="1">
    <location>
        <begin position="474"/>
        <end position="500"/>
    </location>
</feature>
<dbReference type="PANTHER" id="PTHR14931:SF2">
    <property type="entry name" value="LIGAND DEPENDENT NUCLEAR RECEPTOR COREPRESSOR"/>
    <property type="match status" value="1"/>
</dbReference>
<dbReference type="OrthoDB" id="10028342at2759"/>
<feature type="compositionally biased region" description="Basic and acidic residues" evidence="1">
    <location>
        <begin position="864"/>
        <end position="890"/>
    </location>
</feature>
<feature type="region of interest" description="Disordered" evidence="1">
    <location>
        <begin position="864"/>
        <end position="894"/>
    </location>
</feature>